<name>A0AAN7J8D7_QUERU</name>
<gene>
    <name evidence="1" type="ORF">RGQ29_011163</name>
</gene>
<reference evidence="1 2" key="1">
    <citation type="journal article" date="2023" name="G3 (Bethesda)">
        <title>A haplotype-resolved chromosome-scale genome for Quercus rubra L. provides insights into the genetics of adaptive traits for red oak species.</title>
        <authorList>
            <person name="Kapoor B."/>
            <person name="Jenkins J."/>
            <person name="Schmutz J."/>
            <person name="Zhebentyayeva T."/>
            <person name="Kuelheim C."/>
            <person name="Coggeshall M."/>
            <person name="Heim C."/>
            <person name="Lasky J.R."/>
            <person name="Leites L."/>
            <person name="Islam-Faridi N."/>
            <person name="Romero-Severson J."/>
            <person name="DeLeo V.L."/>
            <person name="Lucas S.M."/>
            <person name="Lazic D."/>
            <person name="Gailing O."/>
            <person name="Carlson J."/>
            <person name="Staton M."/>
        </authorList>
    </citation>
    <scope>NUCLEOTIDE SEQUENCE [LARGE SCALE GENOMIC DNA]</scope>
    <source>
        <strain evidence="1">Pseudo-F2</strain>
    </source>
</reference>
<dbReference type="InterPro" id="IPR036691">
    <property type="entry name" value="Endo/exonu/phosph_ase_sf"/>
</dbReference>
<sequence>MFKFLDFIARNFLVNLPLVGGKFTWFRDTENPSMSRIDRVLVSTNWDDHFLDVTQRPLPRVVSDQCPLLVEVGGMSRGKSSFKFEKMWLKVKGFLDRVQDWWNGYHFVGAS</sequence>
<comment type="caution">
    <text evidence="1">The sequence shown here is derived from an EMBL/GenBank/DDBJ whole genome shotgun (WGS) entry which is preliminary data.</text>
</comment>
<evidence type="ECO:0000313" key="2">
    <source>
        <dbReference type="Proteomes" id="UP001324115"/>
    </source>
</evidence>
<proteinExistence type="predicted"/>
<dbReference type="SUPFAM" id="SSF56219">
    <property type="entry name" value="DNase I-like"/>
    <property type="match status" value="1"/>
</dbReference>
<accession>A0AAN7J8D7</accession>
<dbReference type="PANTHER" id="PTHR33710">
    <property type="entry name" value="BNAC02G09200D PROTEIN"/>
    <property type="match status" value="1"/>
</dbReference>
<dbReference type="AlphaFoldDB" id="A0AAN7J8D7"/>
<evidence type="ECO:0000313" key="1">
    <source>
        <dbReference type="EMBL" id="KAK4601960.1"/>
    </source>
</evidence>
<organism evidence="1 2">
    <name type="scientific">Quercus rubra</name>
    <name type="common">Northern red oak</name>
    <name type="synonym">Quercus borealis</name>
    <dbReference type="NCBI Taxonomy" id="3512"/>
    <lineage>
        <taxon>Eukaryota</taxon>
        <taxon>Viridiplantae</taxon>
        <taxon>Streptophyta</taxon>
        <taxon>Embryophyta</taxon>
        <taxon>Tracheophyta</taxon>
        <taxon>Spermatophyta</taxon>
        <taxon>Magnoliopsida</taxon>
        <taxon>eudicotyledons</taxon>
        <taxon>Gunneridae</taxon>
        <taxon>Pentapetalae</taxon>
        <taxon>rosids</taxon>
        <taxon>fabids</taxon>
        <taxon>Fagales</taxon>
        <taxon>Fagaceae</taxon>
        <taxon>Quercus</taxon>
    </lineage>
</organism>
<dbReference type="PANTHER" id="PTHR33710:SF71">
    <property type="entry name" value="ENDONUCLEASE_EXONUCLEASE_PHOSPHATASE DOMAIN-CONTAINING PROTEIN"/>
    <property type="match status" value="1"/>
</dbReference>
<dbReference type="EMBL" id="JAXUIC010000002">
    <property type="protein sequence ID" value="KAK4601960.1"/>
    <property type="molecule type" value="Genomic_DNA"/>
</dbReference>
<keyword evidence="2" id="KW-1185">Reference proteome</keyword>
<dbReference type="Gene3D" id="3.60.10.10">
    <property type="entry name" value="Endonuclease/exonuclease/phosphatase"/>
    <property type="match status" value="1"/>
</dbReference>
<dbReference type="Proteomes" id="UP001324115">
    <property type="component" value="Unassembled WGS sequence"/>
</dbReference>
<protein>
    <submittedName>
        <fullName evidence="1">Uncharacterized protein</fullName>
    </submittedName>
</protein>